<accession>A0ABS8VPW2</accession>
<dbReference type="EMBL" id="JACEIK010005566">
    <property type="protein sequence ID" value="MCE0481814.1"/>
    <property type="molecule type" value="Genomic_DNA"/>
</dbReference>
<evidence type="ECO:0000256" key="1">
    <source>
        <dbReference type="SAM" id="MobiDB-lite"/>
    </source>
</evidence>
<comment type="caution">
    <text evidence="2">The sequence shown here is derived from an EMBL/GenBank/DDBJ whole genome shotgun (WGS) entry which is preliminary data.</text>
</comment>
<evidence type="ECO:0000313" key="3">
    <source>
        <dbReference type="Proteomes" id="UP000823775"/>
    </source>
</evidence>
<name>A0ABS8VPW2_DATST</name>
<protein>
    <submittedName>
        <fullName evidence="2">Uncharacterized protein</fullName>
    </submittedName>
</protein>
<keyword evidence="3" id="KW-1185">Reference proteome</keyword>
<feature type="non-terminal residue" evidence="2">
    <location>
        <position position="1"/>
    </location>
</feature>
<organism evidence="2 3">
    <name type="scientific">Datura stramonium</name>
    <name type="common">Jimsonweed</name>
    <name type="synonym">Common thornapple</name>
    <dbReference type="NCBI Taxonomy" id="4076"/>
    <lineage>
        <taxon>Eukaryota</taxon>
        <taxon>Viridiplantae</taxon>
        <taxon>Streptophyta</taxon>
        <taxon>Embryophyta</taxon>
        <taxon>Tracheophyta</taxon>
        <taxon>Spermatophyta</taxon>
        <taxon>Magnoliopsida</taxon>
        <taxon>eudicotyledons</taxon>
        <taxon>Gunneridae</taxon>
        <taxon>Pentapetalae</taxon>
        <taxon>asterids</taxon>
        <taxon>lamiids</taxon>
        <taxon>Solanales</taxon>
        <taxon>Solanaceae</taxon>
        <taxon>Solanoideae</taxon>
        <taxon>Datureae</taxon>
        <taxon>Datura</taxon>
    </lineage>
</organism>
<evidence type="ECO:0000313" key="2">
    <source>
        <dbReference type="EMBL" id="MCE0481814.1"/>
    </source>
</evidence>
<gene>
    <name evidence="2" type="ORF">HAX54_039887</name>
</gene>
<feature type="region of interest" description="Disordered" evidence="1">
    <location>
        <begin position="1"/>
        <end position="27"/>
    </location>
</feature>
<sequence length="148" mass="16767">PCPLPSPSAPPPSPKKETMSPPPLGENIAPACQHDCCKLRGHSLPSMPLAQSPPLWPWHPPPEPQSNMRNYWNDDLDRFSRMQRTESLEMGYRMNFRQPPSVGHHQRHGPPPMLIGHHREPPAFYFPPPSHYGRYQHGCENPNGCATM</sequence>
<feature type="compositionally biased region" description="Pro residues" evidence="1">
    <location>
        <begin position="1"/>
        <end position="13"/>
    </location>
</feature>
<proteinExistence type="predicted"/>
<dbReference type="Proteomes" id="UP000823775">
    <property type="component" value="Unassembled WGS sequence"/>
</dbReference>
<reference evidence="2 3" key="1">
    <citation type="journal article" date="2021" name="BMC Genomics">
        <title>Datura genome reveals duplications of psychoactive alkaloid biosynthetic genes and high mutation rate following tissue culture.</title>
        <authorList>
            <person name="Rajewski A."/>
            <person name="Carter-House D."/>
            <person name="Stajich J."/>
            <person name="Litt A."/>
        </authorList>
    </citation>
    <scope>NUCLEOTIDE SEQUENCE [LARGE SCALE GENOMIC DNA]</scope>
    <source>
        <strain evidence="2">AR-01</strain>
    </source>
</reference>